<name>H5UMR7_9MICO</name>
<feature type="compositionally biased region" description="Pro residues" evidence="10">
    <location>
        <begin position="199"/>
        <end position="214"/>
    </location>
</feature>
<dbReference type="Gene3D" id="2.60.120.430">
    <property type="entry name" value="Galactose-binding lectin"/>
    <property type="match status" value="2"/>
</dbReference>
<evidence type="ECO:0000256" key="9">
    <source>
        <dbReference type="ARBA" id="ARBA00023277"/>
    </source>
</evidence>
<keyword evidence="5" id="KW-0256">Endoplasmic reticulum</keyword>
<keyword evidence="7" id="KW-0472">Membrane</keyword>
<dbReference type="GO" id="GO:0030246">
    <property type="term" value="F:carbohydrate binding"/>
    <property type="evidence" value="ECO:0007669"/>
    <property type="project" value="InterPro"/>
</dbReference>
<organism evidence="12 13">
    <name type="scientific">Mobilicoccus pelagius NBRC 104925</name>
    <dbReference type="NCBI Taxonomy" id="1089455"/>
    <lineage>
        <taxon>Bacteria</taxon>
        <taxon>Bacillati</taxon>
        <taxon>Actinomycetota</taxon>
        <taxon>Actinomycetes</taxon>
        <taxon>Micrococcales</taxon>
        <taxon>Dermatophilaceae</taxon>
        <taxon>Mobilicoccus</taxon>
    </lineage>
</organism>
<reference evidence="12 13" key="1">
    <citation type="submission" date="2012-02" db="EMBL/GenBank/DDBJ databases">
        <title>Whole genome shotgun sequence of Mobilicoccus pelagius NBRC 104925.</title>
        <authorList>
            <person name="Yoshida Y."/>
            <person name="Hosoyama A."/>
            <person name="Tsuchikane K."/>
            <person name="Katsumata H."/>
            <person name="Yamazaki S."/>
            <person name="Fujita N."/>
        </authorList>
    </citation>
    <scope>NUCLEOTIDE SEQUENCE [LARGE SCALE GENOMIC DNA]</scope>
    <source>
        <strain evidence="12 13">NBRC 104925</strain>
    </source>
</reference>
<dbReference type="STRING" id="1089455.MOPEL_003_00480"/>
<evidence type="ECO:0000256" key="7">
    <source>
        <dbReference type="ARBA" id="ARBA00023136"/>
    </source>
</evidence>
<dbReference type="InterPro" id="IPR021720">
    <property type="entry name" value="Malectin_dom"/>
</dbReference>
<evidence type="ECO:0000313" key="12">
    <source>
        <dbReference type="EMBL" id="GAB47025.1"/>
    </source>
</evidence>
<dbReference type="EMBL" id="BAFE01000003">
    <property type="protein sequence ID" value="GAB47025.1"/>
    <property type="molecule type" value="Genomic_DNA"/>
</dbReference>
<dbReference type="InterPro" id="IPR008979">
    <property type="entry name" value="Galactose-bd-like_sf"/>
</dbReference>
<dbReference type="eggNOG" id="COG2133">
    <property type="taxonomic scope" value="Bacteria"/>
</dbReference>
<comment type="caution">
    <text evidence="12">The sequence shown here is derived from an EMBL/GenBank/DDBJ whole genome shotgun (WGS) entry which is preliminary data.</text>
</comment>
<evidence type="ECO:0000256" key="5">
    <source>
        <dbReference type="ARBA" id="ARBA00022824"/>
    </source>
</evidence>
<comment type="similarity">
    <text evidence="2">Belongs to the malectin family.</text>
</comment>
<evidence type="ECO:0000256" key="6">
    <source>
        <dbReference type="ARBA" id="ARBA00022989"/>
    </source>
</evidence>
<keyword evidence="4" id="KW-0732">Signal</keyword>
<keyword evidence="9" id="KW-0119">Carbohydrate metabolism</keyword>
<dbReference type="SUPFAM" id="SSF49785">
    <property type="entry name" value="Galactose-binding domain-like"/>
    <property type="match status" value="1"/>
</dbReference>
<dbReference type="AlphaFoldDB" id="H5UMR7"/>
<feature type="domain" description="Malectin" evidence="11">
    <location>
        <begin position="32"/>
        <end position="129"/>
    </location>
</feature>
<evidence type="ECO:0000256" key="10">
    <source>
        <dbReference type="SAM" id="MobiDB-lite"/>
    </source>
</evidence>
<dbReference type="GO" id="GO:0016020">
    <property type="term" value="C:membrane"/>
    <property type="evidence" value="ECO:0007669"/>
    <property type="project" value="TreeGrafter"/>
</dbReference>
<evidence type="ECO:0000259" key="11">
    <source>
        <dbReference type="Pfam" id="PF11721"/>
    </source>
</evidence>
<keyword evidence="8" id="KW-0325">Glycoprotein</keyword>
<keyword evidence="13" id="KW-1185">Reference proteome</keyword>
<dbReference type="Pfam" id="PF11721">
    <property type="entry name" value="Malectin"/>
    <property type="match status" value="2"/>
</dbReference>
<proteinExistence type="inferred from homology"/>
<feature type="region of interest" description="Disordered" evidence="10">
    <location>
        <begin position="145"/>
        <end position="221"/>
    </location>
</feature>
<dbReference type="PANTHER" id="PTHR13460">
    <property type="match status" value="1"/>
</dbReference>
<evidence type="ECO:0000256" key="3">
    <source>
        <dbReference type="ARBA" id="ARBA00022692"/>
    </source>
</evidence>
<accession>H5UMR7</accession>
<evidence type="ECO:0000256" key="4">
    <source>
        <dbReference type="ARBA" id="ARBA00022729"/>
    </source>
</evidence>
<feature type="compositionally biased region" description="Low complexity" evidence="10">
    <location>
        <begin position="164"/>
        <end position="180"/>
    </location>
</feature>
<evidence type="ECO:0000256" key="1">
    <source>
        <dbReference type="ARBA" id="ARBA00004115"/>
    </source>
</evidence>
<evidence type="ECO:0000256" key="2">
    <source>
        <dbReference type="ARBA" id="ARBA00009141"/>
    </source>
</evidence>
<evidence type="ECO:0000313" key="13">
    <source>
        <dbReference type="Proteomes" id="UP000004367"/>
    </source>
</evidence>
<gene>
    <name evidence="12" type="ORF">MOPEL_003_00480</name>
</gene>
<dbReference type="InterPro" id="IPR039155">
    <property type="entry name" value="MLEC"/>
</dbReference>
<evidence type="ECO:0000256" key="8">
    <source>
        <dbReference type="ARBA" id="ARBA00023180"/>
    </source>
</evidence>
<keyword evidence="3" id="KW-0812">Transmembrane</keyword>
<dbReference type="PANTHER" id="PTHR13460:SF0">
    <property type="entry name" value="MALECTIN"/>
    <property type="match status" value="1"/>
</dbReference>
<keyword evidence="6" id="KW-1133">Transmembrane helix</keyword>
<dbReference type="Proteomes" id="UP000004367">
    <property type="component" value="Unassembled WGS sequence"/>
</dbReference>
<comment type="subcellular location">
    <subcellularLocation>
        <location evidence="1">Endoplasmic reticulum membrane</location>
        <topology evidence="1">Single-pass type I membrane protein</topology>
    </subcellularLocation>
</comment>
<sequence>MTARWQPYTDPAGVTWAARSTTLGTVRSSTALEGKDIIGTTRDALYQYSAVGVTGYALPVPHDGSYRVRLHMAEGWWSGPGRRVFDVHAEGVLAAAGVDIFHSVGKGAAHEVTFVVAVDDGRLDIDFVARADLPVVGAIEVDEVPPPEVPAVTEPEATPPPSSAPTSSSPAPTTDVSAPDATPPAPTEDHDPSGTRPPSVEPSPPTGSTPPPEAPATEEIPRDPEVVQETFAMRMTASPTDLVDSAGHVWRRRGPALGSSKYNTNLVGKDVAGTEDDALYQRSVVGPKGMLVPVPAAADYRVRLLFAEGYWTRPGQRVVDLRAEGVTVADDVDPVAAAGPRTAHDVVFETRVEDGMLTIQFVNEVDQALVAGIEVVSTDPAAATGLPLASLIPHADSSEFRRDVRSAPVAGNSAAAVARLLTAIDAGKGWNAGVNAYEYNSAFYRATPQTPRRRVRFYDCQGKGYTPSGLYDGPAYFVDVPIPDDAVPATGTDAQLGIYDPTSDRLWEFWVTRRSADGEWKACWGGRVDGVSTSHGAFPPPYGVSASGLAMAGGVVSIQEAARGEIDHALYLTVTEAQRELFSYPANRTDGRSDGPDLLREGQRMRLDPSIDVTALGLTPFGEMVARAAQTYGFIVSDLAGHPAIATEAGRQDERRTGLNPWDVLLGGPSYDALAKFPWERVEVLPVDHGSPDADR</sequence>
<protein>
    <recommendedName>
        <fullName evidence="11">Malectin domain-containing protein</fullName>
    </recommendedName>
</protein>
<feature type="domain" description="Malectin" evidence="11">
    <location>
        <begin position="262"/>
        <end position="374"/>
    </location>
</feature>